<protein>
    <submittedName>
        <fullName evidence="1">Uncharacterized protein</fullName>
    </submittedName>
</protein>
<organism evidence="1">
    <name type="scientific">Amphimedon queenslandica</name>
    <name type="common">Sponge</name>
    <dbReference type="NCBI Taxonomy" id="400682"/>
    <lineage>
        <taxon>Eukaryota</taxon>
        <taxon>Metazoa</taxon>
        <taxon>Porifera</taxon>
        <taxon>Demospongiae</taxon>
        <taxon>Heteroscleromorpha</taxon>
        <taxon>Haplosclerida</taxon>
        <taxon>Niphatidae</taxon>
        <taxon>Amphimedon</taxon>
    </lineage>
</organism>
<accession>A0A1X7UHQ6</accession>
<sequence length="19" mass="2197">MPAACWVPLRVAQNLNERK</sequence>
<evidence type="ECO:0000313" key="1">
    <source>
        <dbReference type="EnsemblMetazoa" id="Aqu2.1.27185_001"/>
    </source>
</evidence>
<dbReference type="InParanoid" id="A0A1X7UHQ6"/>
<dbReference type="EnsemblMetazoa" id="Aqu2.1.27185_001">
    <property type="protein sequence ID" value="Aqu2.1.27185_001"/>
    <property type="gene ID" value="Aqu2.1.27185"/>
</dbReference>
<dbReference type="AlphaFoldDB" id="A0A1X7UHQ6"/>
<proteinExistence type="predicted"/>
<name>A0A1X7UHQ6_AMPQE</name>
<reference evidence="1" key="1">
    <citation type="submission" date="2017-05" db="UniProtKB">
        <authorList>
            <consortium name="EnsemblMetazoa"/>
        </authorList>
    </citation>
    <scope>IDENTIFICATION</scope>
</reference>